<protein>
    <submittedName>
        <fullName evidence="2">GAF domain-containing protein</fullName>
    </submittedName>
</protein>
<dbReference type="OrthoDB" id="9813903at2"/>
<dbReference type="InterPro" id="IPR003018">
    <property type="entry name" value="GAF"/>
</dbReference>
<dbReference type="InterPro" id="IPR029016">
    <property type="entry name" value="GAF-like_dom_sf"/>
</dbReference>
<proteinExistence type="predicted"/>
<evidence type="ECO:0000259" key="1">
    <source>
        <dbReference type="SMART" id="SM00065"/>
    </source>
</evidence>
<dbReference type="Proteomes" id="UP000297839">
    <property type="component" value="Unassembled WGS sequence"/>
</dbReference>
<dbReference type="EMBL" id="SMLK01000002">
    <property type="protein sequence ID" value="TFZ03534.1"/>
    <property type="molecule type" value="Genomic_DNA"/>
</dbReference>
<gene>
    <name evidence="2" type="ORF">EZ216_07630</name>
</gene>
<feature type="domain" description="GAF" evidence="1">
    <location>
        <begin position="29"/>
        <end position="176"/>
    </location>
</feature>
<dbReference type="SUPFAM" id="SSF55781">
    <property type="entry name" value="GAF domain-like"/>
    <property type="match status" value="1"/>
</dbReference>
<dbReference type="PANTHER" id="PTHR43102">
    <property type="entry name" value="SLR1143 PROTEIN"/>
    <property type="match status" value="1"/>
</dbReference>
<evidence type="ECO:0000313" key="3">
    <source>
        <dbReference type="Proteomes" id="UP000297839"/>
    </source>
</evidence>
<name>A0A4Z0BYE4_9BURK</name>
<dbReference type="SMART" id="SM00065">
    <property type="entry name" value="GAF"/>
    <property type="match status" value="1"/>
</dbReference>
<comment type="caution">
    <text evidence="2">The sequence shown here is derived from an EMBL/GenBank/DDBJ whole genome shotgun (WGS) entry which is preliminary data.</text>
</comment>
<dbReference type="Pfam" id="PF01590">
    <property type="entry name" value="GAF"/>
    <property type="match status" value="1"/>
</dbReference>
<dbReference type="RefSeq" id="WP_135249158.1">
    <property type="nucleotide sequence ID" value="NZ_SMLK01000002.1"/>
</dbReference>
<dbReference type="Gene3D" id="3.30.450.40">
    <property type="match status" value="1"/>
</dbReference>
<dbReference type="AlphaFoldDB" id="A0A4Z0BYE4"/>
<evidence type="ECO:0000313" key="2">
    <source>
        <dbReference type="EMBL" id="TFZ03534.1"/>
    </source>
</evidence>
<accession>A0A4Z0BYE4</accession>
<keyword evidence="3" id="KW-1185">Reference proteome</keyword>
<organism evidence="2 3">
    <name type="scientific">Ramlibacter humi</name>
    <dbReference type="NCBI Taxonomy" id="2530451"/>
    <lineage>
        <taxon>Bacteria</taxon>
        <taxon>Pseudomonadati</taxon>
        <taxon>Pseudomonadota</taxon>
        <taxon>Betaproteobacteria</taxon>
        <taxon>Burkholderiales</taxon>
        <taxon>Comamonadaceae</taxon>
        <taxon>Ramlibacter</taxon>
    </lineage>
</organism>
<reference evidence="2 3" key="1">
    <citation type="submission" date="2019-03" db="EMBL/GenBank/DDBJ databases">
        <title>Ramlibacter sp. 18x22-1, whole genome shotgun sequence.</title>
        <authorList>
            <person name="Zhang X."/>
            <person name="Feng G."/>
            <person name="Zhu H."/>
        </authorList>
    </citation>
    <scope>NUCLEOTIDE SEQUENCE [LARGE SCALE GENOMIC DNA]</scope>
    <source>
        <strain evidence="2 3">18x22-1</strain>
    </source>
</reference>
<dbReference type="PANTHER" id="PTHR43102:SF2">
    <property type="entry name" value="GAF DOMAIN-CONTAINING PROTEIN"/>
    <property type="match status" value="1"/>
</dbReference>
<sequence length="176" mass="19450">MNEIMIKDAAVVLEDSAFRVVTADQRSARDQIPIRAFLSRVRHAFGMDVVFVSRFADGHRIIRFTDADLDDEYAVPEGASDPFEESYCHHIVEGRLPQVIRDTNDVPLALAITGTRICRVGSHLGVPIVASDGSVYGTVCCFSHAPKRSLGEREELEALREIAVLLADVLLDDERG</sequence>